<gene>
    <name evidence="2" type="ORF">RN605_13170</name>
    <name evidence="1" type="ORF">RN608_06000</name>
</gene>
<dbReference type="KEGG" id="fcj:RN605_13170"/>
<organism evidence="1">
    <name type="scientific">Flavobacterium capsici</name>
    <dbReference type="NCBI Taxonomy" id="3075618"/>
    <lineage>
        <taxon>Bacteria</taxon>
        <taxon>Pseudomonadati</taxon>
        <taxon>Bacteroidota</taxon>
        <taxon>Flavobacteriia</taxon>
        <taxon>Flavobacteriales</taxon>
        <taxon>Flavobacteriaceae</taxon>
        <taxon>Flavobacterium</taxon>
    </lineage>
</organism>
<dbReference type="Pfam" id="PF12710">
    <property type="entry name" value="HAD"/>
    <property type="match status" value="1"/>
</dbReference>
<evidence type="ECO:0000313" key="1">
    <source>
        <dbReference type="EMBL" id="WNM20230.1"/>
    </source>
</evidence>
<protein>
    <submittedName>
        <fullName evidence="1">HAD-IB family phosphatase</fullName>
    </submittedName>
</protein>
<sequence length="225" mass="26713">MKMKNEIALFDVCGTLYHSNTTYDFISFFLKRNARLRYYKYLILKSVLFKPFWKLSIIMKGNNHFNRRVFLSFLKNYNVNFVEKEADVFVKEILNLKINQVIHDELKLHLQKKHKIFLISASIDSVVGAIARNLKVDGFYATKLGITNGVYNGKLEFDMEGQKKAFFEKNFRNYQDNYVYFYSDNKEDINLLLQVNEPIVVCFEKDKKKYWNSHINSSSAKYILK</sequence>
<dbReference type="NCBIfam" id="TIGR01488">
    <property type="entry name" value="HAD-SF-IB"/>
    <property type="match status" value="1"/>
</dbReference>
<dbReference type="RefSeq" id="WP_313325508.1">
    <property type="nucleotide sequence ID" value="NZ_CP134878.1"/>
</dbReference>
<evidence type="ECO:0000313" key="2">
    <source>
        <dbReference type="EMBL" id="WNM21620.1"/>
    </source>
</evidence>
<name>A0AA96F0A4_9FLAO</name>
<dbReference type="Gene3D" id="1.20.1440.100">
    <property type="entry name" value="SG protein - dephosphorylation function"/>
    <property type="match status" value="1"/>
</dbReference>
<accession>A0AA96F0A4</accession>
<accession>A0AA96F544</accession>
<dbReference type="AlphaFoldDB" id="A0AA96F0A4"/>
<dbReference type="EMBL" id="CP134878">
    <property type="protein sequence ID" value="WNM20230.1"/>
    <property type="molecule type" value="Genomic_DNA"/>
</dbReference>
<dbReference type="Gene3D" id="3.40.50.1000">
    <property type="entry name" value="HAD superfamily/HAD-like"/>
    <property type="match status" value="1"/>
</dbReference>
<dbReference type="InterPro" id="IPR036412">
    <property type="entry name" value="HAD-like_sf"/>
</dbReference>
<proteinExistence type="predicted"/>
<evidence type="ECO:0000313" key="3">
    <source>
        <dbReference type="Proteomes" id="UP001304515"/>
    </source>
</evidence>
<dbReference type="InterPro" id="IPR023214">
    <property type="entry name" value="HAD_sf"/>
</dbReference>
<dbReference type="Proteomes" id="UP001304515">
    <property type="component" value="Chromosome"/>
</dbReference>
<dbReference type="EMBL" id="CP134890">
    <property type="protein sequence ID" value="WNM21620.1"/>
    <property type="molecule type" value="Genomic_DNA"/>
</dbReference>
<reference evidence="1 3" key="1">
    <citation type="submission" date="2023-09" db="EMBL/GenBank/DDBJ databases">
        <title>Flavobacterium sp. a novel bacteria isolate from Pepper rhizosphere.</title>
        <authorList>
            <person name="Peng Y."/>
            <person name="Lee J."/>
        </authorList>
    </citation>
    <scope>NUCLEOTIDE SEQUENCE</scope>
    <source>
        <strain evidence="1">PMR2A8</strain>
        <strain evidence="2 3">PMTSA4</strain>
    </source>
</reference>
<keyword evidence="3" id="KW-1185">Reference proteome</keyword>
<dbReference type="SUPFAM" id="SSF56784">
    <property type="entry name" value="HAD-like"/>
    <property type="match status" value="1"/>
</dbReference>